<feature type="domain" description="HRDC" evidence="2">
    <location>
        <begin position="347"/>
        <end position="438"/>
    </location>
</feature>
<reference evidence="3 4" key="1">
    <citation type="journal article" date="2024" name="Nat. Commun.">
        <title>Phylogenomics reveals the evolutionary origins of lichenization in chlorophyte algae.</title>
        <authorList>
            <person name="Puginier C."/>
            <person name="Libourel C."/>
            <person name="Otte J."/>
            <person name="Skaloud P."/>
            <person name="Haon M."/>
            <person name="Grisel S."/>
            <person name="Petersen M."/>
            <person name="Berrin J.G."/>
            <person name="Delaux P.M."/>
            <person name="Dal Grande F."/>
            <person name="Keller J."/>
        </authorList>
    </citation>
    <scope>NUCLEOTIDE SEQUENCE [LARGE SCALE GENOMIC DNA]</scope>
    <source>
        <strain evidence="3 4">SAG 2043</strain>
    </source>
</reference>
<feature type="transmembrane region" description="Helical" evidence="1">
    <location>
        <begin position="15"/>
        <end position="34"/>
    </location>
</feature>
<dbReference type="GO" id="GO:0000176">
    <property type="term" value="C:nuclear exosome (RNase complex)"/>
    <property type="evidence" value="ECO:0007669"/>
    <property type="project" value="TreeGrafter"/>
</dbReference>
<dbReference type="Pfam" id="PF01612">
    <property type="entry name" value="DNA_pol_A_exo1"/>
    <property type="match status" value="1"/>
</dbReference>
<dbReference type="InterPro" id="IPR010997">
    <property type="entry name" value="HRDC-like_sf"/>
</dbReference>
<dbReference type="InterPro" id="IPR002121">
    <property type="entry name" value="HRDC_dom"/>
</dbReference>
<organism evidence="3 4">
    <name type="scientific">[Myrmecia] bisecta</name>
    <dbReference type="NCBI Taxonomy" id="41462"/>
    <lineage>
        <taxon>Eukaryota</taxon>
        <taxon>Viridiplantae</taxon>
        <taxon>Chlorophyta</taxon>
        <taxon>core chlorophytes</taxon>
        <taxon>Trebouxiophyceae</taxon>
        <taxon>Trebouxiales</taxon>
        <taxon>Trebouxiaceae</taxon>
        <taxon>Myrmecia</taxon>
    </lineage>
</organism>
<dbReference type="GO" id="GO:0071036">
    <property type="term" value="P:nuclear polyadenylation-dependent snoRNA catabolic process"/>
    <property type="evidence" value="ECO:0007669"/>
    <property type="project" value="TreeGrafter"/>
</dbReference>
<keyword evidence="1" id="KW-1133">Transmembrane helix</keyword>
<dbReference type="PROSITE" id="PS50967">
    <property type="entry name" value="HRDC"/>
    <property type="match status" value="1"/>
</dbReference>
<dbReference type="Proteomes" id="UP001489004">
    <property type="component" value="Unassembled WGS sequence"/>
</dbReference>
<dbReference type="SMART" id="SM00474">
    <property type="entry name" value="35EXOc"/>
    <property type="match status" value="1"/>
</dbReference>
<dbReference type="PANTHER" id="PTHR12124:SF68">
    <property type="entry name" value="PROTEIN RRP6-LIKE 3"/>
    <property type="match status" value="1"/>
</dbReference>
<evidence type="ECO:0000313" key="3">
    <source>
        <dbReference type="EMBL" id="KAK9816641.1"/>
    </source>
</evidence>
<dbReference type="GO" id="GO:0005730">
    <property type="term" value="C:nucleolus"/>
    <property type="evidence" value="ECO:0007669"/>
    <property type="project" value="TreeGrafter"/>
</dbReference>
<evidence type="ECO:0000313" key="4">
    <source>
        <dbReference type="Proteomes" id="UP001489004"/>
    </source>
</evidence>
<dbReference type="GO" id="GO:0071044">
    <property type="term" value="P:histone mRNA catabolic process"/>
    <property type="evidence" value="ECO:0007669"/>
    <property type="project" value="TreeGrafter"/>
</dbReference>
<evidence type="ECO:0000256" key="1">
    <source>
        <dbReference type="SAM" id="Phobius"/>
    </source>
</evidence>
<dbReference type="GO" id="GO:0000467">
    <property type="term" value="P:exonucleolytic trimming to generate mature 3'-end of 5.8S rRNA from tricistronic rRNA transcript (SSU-rRNA, 5.8S rRNA, LSU-rRNA)"/>
    <property type="evidence" value="ECO:0007669"/>
    <property type="project" value="InterPro"/>
</dbReference>
<gene>
    <name evidence="3" type="ORF">WJX72_003201</name>
</gene>
<dbReference type="Gene3D" id="3.30.420.10">
    <property type="entry name" value="Ribonuclease H-like superfamily/Ribonuclease H"/>
    <property type="match status" value="1"/>
</dbReference>
<dbReference type="PANTHER" id="PTHR12124">
    <property type="entry name" value="POLYMYOSITIS/SCLERODERMA AUTOANTIGEN-RELATED"/>
    <property type="match status" value="1"/>
</dbReference>
<dbReference type="EMBL" id="JALJOR010000005">
    <property type="protein sequence ID" value="KAK9816641.1"/>
    <property type="molecule type" value="Genomic_DNA"/>
</dbReference>
<dbReference type="GO" id="GO:0071051">
    <property type="term" value="P:poly(A)-dependent snoRNA 3'-end processing"/>
    <property type="evidence" value="ECO:0007669"/>
    <property type="project" value="TreeGrafter"/>
</dbReference>
<proteinExistence type="predicted"/>
<dbReference type="InterPro" id="IPR036397">
    <property type="entry name" value="RNaseH_sf"/>
</dbReference>
<dbReference type="GO" id="GO:0003727">
    <property type="term" value="F:single-stranded RNA binding"/>
    <property type="evidence" value="ECO:0007669"/>
    <property type="project" value="TreeGrafter"/>
</dbReference>
<name>A0AAW1PSJ4_9CHLO</name>
<dbReference type="GO" id="GO:0071038">
    <property type="term" value="P:TRAMP-dependent tRNA surveillance pathway"/>
    <property type="evidence" value="ECO:0007669"/>
    <property type="project" value="TreeGrafter"/>
</dbReference>
<dbReference type="GO" id="GO:0071037">
    <property type="term" value="P:nuclear polyadenylation-dependent snRNA catabolic process"/>
    <property type="evidence" value="ECO:0007669"/>
    <property type="project" value="TreeGrafter"/>
</dbReference>
<dbReference type="AlphaFoldDB" id="A0AAW1PSJ4"/>
<dbReference type="InterPro" id="IPR002562">
    <property type="entry name" value="3'-5'_exonuclease_dom"/>
</dbReference>
<dbReference type="Pfam" id="PF00570">
    <property type="entry name" value="HRDC"/>
    <property type="match status" value="1"/>
</dbReference>
<dbReference type="GO" id="GO:0000166">
    <property type="term" value="F:nucleotide binding"/>
    <property type="evidence" value="ECO:0007669"/>
    <property type="project" value="InterPro"/>
</dbReference>
<dbReference type="GO" id="GO:0071039">
    <property type="term" value="P:nuclear polyadenylation-dependent CUT catabolic process"/>
    <property type="evidence" value="ECO:0007669"/>
    <property type="project" value="TreeGrafter"/>
</dbReference>
<dbReference type="SUPFAM" id="SSF53098">
    <property type="entry name" value="Ribonuclease H-like"/>
    <property type="match status" value="1"/>
</dbReference>
<evidence type="ECO:0000259" key="2">
    <source>
        <dbReference type="PROSITE" id="PS50967"/>
    </source>
</evidence>
<comment type="caution">
    <text evidence="3">The sequence shown here is derived from an EMBL/GenBank/DDBJ whole genome shotgun (WGS) entry which is preliminary data.</text>
</comment>
<dbReference type="GO" id="GO:0071040">
    <property type="term" value="P:nuclear polyadenylation-dependent antisense transcript catabolic process"/>
    <property type="evidence" value="ECO:0007669"/>
    <property type="project" value="TreeGrafter"/>
</dbReference>
<dbReference type="InterPro" id="IPR045092">
    <property type="entry name" value="Rrp6-like"/>
</dbReference>
<dbReference type="GO" id="GO:0000175">
    <property type="term" value="F:3'-5'-RNA exonuclease activity"/>
    <property type="evidence" value="ECO:0007669"/>
    <property type="project" value="InterPro"/>
</dbReference>
<protein>
    <recommendedName>
        <fullName evidence="2">HRDC domain-containing protein</fullName>
    </recommendedName>
</protein>
<dbReference type="Gene3D" id="1.10.150.80">
    <property type="entry name" value="HRDC domain"/>
    <property type="match status" value="1"/>
</dbReference>
<keyword evidence="4" id="KW-1185">Reference proteome</keyword>
<keyword evidence="1" id="KW-0812">Transmembrane</keyword>
<dbReference type="GO" id="GO:0071035">
    <property type="term" value="P:nuclear polyadenylation-dependent rRNA catabolic process"/>
    <property type="evidence" value="ECO:0007669"/>
    <property type="project" value="TreeGrafter"/>
</dbReference>
<keyword evidence="1" id="KW-0472">Membrane</keyword>
<dbReference type="InterPro" id="IPR044876">
    <property type="entry name" value="HRDC_dom_sf"/>
</dbReference>
<sequence length="722" mass="80555">MAEASRLDARASRKALAITCTAAVIAGAAYYLCVRLTRRRVPKKPQEAFCQVLADNSDAPFRHLPAGEGGRQGVGEHPYASTIAVLLKEPAAEPAARTHRSANPQRVEDSPWQWIGTVEDLRRVASLLMAARRIAVDVEHNALRSYQGLTCLLQISTGEVDYLVDTLALHDHMHWLRPVMADPKIEKILHGAVNDVLWLQRDFHIYLVNVFDTEKACQVLGKDSRSLGHLLLTYCQVHADKSLQQADWRVRPLPPHLLLYARTDVHYLPFIADQLLAELLDAGDMQPSSSTQPSALQRARERSQLVTLTLYAKDTAEEVCAAAAASLLRRQANQAGASGTAAHRRGGEVLRDCVHALCCWRDSAARQADEGVPYIMQDSLLLLLAEQRPASTAALVELLAAHEAWEGAGTADRRAAHRAKQEYILTHAAEVVQLLQQASDGQRPWPGGEAAQVWPPRPQKHQASQEERQAALHRKRVQKFSAHSPVYENCKMLSMDGELLCYCDKRKLLWYETRGLADRICDDPATIQLRFAHKTGDQMQGFGAFYAQSKINRCVGCGEEGHYLRYRVVPSCYRRNFPVYLKSHRSHDIVLLCVDCHERASQAAERLKKQLAAEYGVPLLPPLGPPLVPTLPQHLASSSAPDAQQQEQLLSQAARPANRVVAAALERGGDDELNDLITRFRHCFLDAVKPLHLPQQWNVQHRARREFGEHSVYRAQPNMPST</sequence>
<dbReference type="InterPro" id="IPR012337">
    <property type="entry name" value="RNaseH-like_sf"/>
</dbReference>
<dbReference type="SUPFAM" id="SSF47819">
    <property type="entry name" value="HRDC-like"/>
    <property type="match status" value="1"/>
</dbReference>
<accession>A0AAW1PSJ4</accession>